<dbReference type="PANTHER" id="PTHR16127">
    <property type="entry name" value="TAXILIN"/>
    <property type="match status" value="1"/>
</dbReference>
<organism evidence="4 5">
    <name type="scientific">Orchesella cincta</name>
    <name type="common">Springtail</name>
    <name type="synonym">Podura cincta</name>
    <dbReference type="NCBI Taxonomy" id="48709"/>
    <lineage>
        <taxon>Eukaryota</taxon>
        <taxon>Metazoa</taxon>
        <taxon>Ecdysozoa</taxon>
        <taxon>Arthropoda</taxon>
        <taxon>Hexapoda</taxon>
        <taxon>Collembola</taxon>
        <taxon>Entomobryomorpha</taxon>
        <taxon>Entomobryoidea</taxon>
        <taxon>Orchesellidae</taxon>
        <taxon>Orchesellinae</taxon>
        <taxon>Orchesella</taxon>
    </lineage>
</organism>
<evidence type="ECO:0000313" key="5">
    <source>
        <dbReference type="Proteomes" id="UP000094527"/>
    </source>
</evidence>
<dbReference type="STRING" id="48709.A0A1D2MYN8"/>
<proteinExistence type="inferred from homology"/>
<feature type="region of interest" description="Disordered" evidence="3">
    <location>
        <begin position="1"/>
        <end position="23"/>
    </location>
</feature>
<gene>
    <name evidence="4" type="ORF">Ocin01_08524</name>
</gene>
<dbReference type="AlphaFoldDB" id="A0A1D2MYN8"/>
<protein>
    <submittedName>
        <fullName evidence="4">Alpha-taxilin</fullName>
    </submittedName>
</protein>
<name>A0A1D2MYN8_ORCCI</name>
<evidence type="ECO:0000256" key="3">
    <source>
        <dbReference type="SAM" id="MobiDB-lite"/>
    </source>
</evidence>
<dbReference type="GO" id="GO:0019905">
    <property type="term" value="F:syntaxin binding"/>
    <property type="evidence" value="ECO:0007669"/>
    <property type="project" value="InterPro"/>
</dbReference>
<feature type="coiled-coil region" evidence="2">
    <location>
        <begin position="174"/>
        <end position="222"/>
    </location>
</feature>
<reference evidence="4 5" key="1">
    <citation type="journal article" date="2016" name="Genome Biol. Evol.">
        <title>Gene Family Evolution Reflects Adaptation to Soil Environmental Stressors in the Genome of the Collembolan Orchesella cincta.</title>
        <authorList>
            <person name="Faddeeva-Vakhrusheva A."/>
            <person name="Derks M.F."/>
            <person name="Anvar S.Y."/>
            <person name="Agamennone V."/>
            <person name="Suring W."/>
            <person name="Smit S."/>
            <person name="van Straalen N.M."/>
            <person name="Roelofs D."/>
        </authorList>
    </citation>
    <scope>NUCLEOTIDE SEQUENCE [LARGE SCALE GENOMIC DNA]</scope>
    <source>
        <tissue evidence="4">Mixed pool</tissue>
    </source>
</reference>
<dbReference type="OMA" id="ETSCATH"/>
<dbReference type="PANTHER" id="PTHR16127:SF13">
    <property type="entry name" value="GH01188P"/>
    <property type="match status" value="1"/>
</dbReference>
<evidence type="ECO:0000256" key="2">
    <source>
        <dbReference type="SAM" id="Coils"/>
    </source>
</evidence>
<evidence type="ECO:0000256" key="1">
    <source>
        <dbReference type="ARBA" id="ARBA00009550"/>
    </source>
</evidence>
<accession>A0A1D2MYN8</accession>
<dbReference type="InterPro" id="IPR026183">
    <property type="entry name" value="Taxilin_fam"/>
</dbReference>
<comment type="caution">
    <text evidence="4">The sequence shown here is derived from an EMBL/GenBank/DDBJ whole genome shotgun (WGS) entry which is preliminary data.</text>
</comment>
<dbReference type="Proteomes" id="UP000094527">
    <property type="component" value="Unassembled WGS sequence"/>
</dbReference>
<dbReference type="EMBL" id="LJIJ01000377">
    <property type="protein sequence ID" value="ODM98159.1"/>
    <property type="molecule type" value="Genomic_DNA"/>
</dbReference>
<comment type="similarity">
    <text evidence="1">Belongs to the taxilin family.</text>
</comment>
<keyword evidence="5" id="KW-1185">Reference proteome</keyword>
<dbReference type="Pfam" id="PF09728">
    <property type="entry name" value="Taxilin"/>
    <property type="match status" value="1"/>
</dbReference>
<evidence type="ECO:0000313" key="4">
    <source>
        <dbReference type="EMBL" id="ODM98159.1"/>
    </source>
</evidence>
<sequence>MDSRDIEGNKGSDREKSLREENTSLKTQLKELETTYSSLQAEFSKSIKMRDRLDSLCKELQKQTLSIKEESAAKIQEAETQGNQLASEVTSNMGIMESVHSNLATTTNESIAAKKANADLIGQIGTLKEHYDNRQKDLTVTLEETNDGLIRTKLELSELRMKYAQDREKTYGDMQKLATSLVESRQQMKNAKELELELRILIQDYDQKFSQLQKALEETNVAYGVFKDDMDKVALRAKELETETMLWQKRWDESNEELSGMTKNHHELQTNLCNVHEKLIKITGLYRVLEKERYDMMTKLGRQEQALAKSAVELLPPERFLEK</sequence>
<keyword evidence="2" id="KW-0175">Coiled coil</keyword>
<dbReference type="OrthoDB" id="425555at2759"/>